<dbReference type="EMBL" id="CP000083">
    <property type="protein sequence ID" value="AAZ28306.1"/>
    <property type="molecule type" value="Genomic_DNA"/>
</dbReference>
<dbReference type="GO" id="GO:0009279">
    <property type="term" value="C:cell outer membrane"/>
    <property type="evidence" value="ECO:0007669"/>
    <property type="project" value="UniProtKB-SubCell"/>
</dbReference>
<dbReference type="NCBIfam" id="TIGR00548">
    <property type="entry name" value="lolB"/>
    <property type="match status" value="1"/>
</dbReference>
<comment type="similarity">
    <text evidence="2">Belongs to the LolB family.</text>
</comment>
<dbReference type="Proteomes" id="UP000000547">
    <property type="component" value="Chromosome"/>
</dbReference>
<gene>
    <name evidence="13" type="ordered locus">CPS_3555</name>
</gene>
<dbReference type="CDD" id="cd16326">
    <property type="entry name" value="LolB"/>
    <property type="match status" value="1"/>
</dbReference>
<comment type="subcellular location">
    <subcellularLocation>
        <location evidence="1">Cell outer membrane</location>
        <topology evidence="1">Lipid-anchor</topology>
    </subcellularLocation>
</comment>
<accession>Q47Y91</accession>
<dbReference type="KEGG" id="cps:CPS_3555"/>
<dbReference type="InterPro" id="IPR029046">
    <property type="entry name" value="LolA/LolB/LppX"/>
</dbReference>
<evidence type="ECO:0000256" key="1">
    <source>
        <dbReference type="ARBA" id="ARBA00004459"/>
    </source>
</evidence>
<dbReference type="InterPro" id="IPR004565">
    <property type="entry name" value="OM_lipoprot_LolB"/>
</dbReference>
<keyword evidence="12 13" id="KW-0449">Lipoprotein</keyword>
<evidence type="ECO:0000256" key="10">
    <source>
        <dbReference type="ARBA" id="ARBA00023186"/>
    </source>
</evidence>
<evidence type="ECO:0000256" key="8">
    <source>
        <dbReference type="ARBA" id="ARBA00023136"/>
    </source>
</evidence>
<dbReference type="PROSITE" id="PS51257">
    <property type="entry name" value="PROKAR_LIPOPROTEIN"/>
    <property type="match status" value="1"/>
</dbReference>
<keyword evidence="7" id="KW-0653">Protein transport</keyword>
<dbReference type="Pfam" id="PF03550">
    <property type="entry name" value="LolB"/>
    <property type="match status" value="1"/>
</dbReference>
<sequence length="215" mass="24643">MSQFIKAHLYSPYLLTLTLCTVLVSGCSTLPNNETQVLIKQTSQQRIDELQHLQQWKIKGKIAFIEKKSRSSATLSWQVDENKSTQKLNLTTYLGINVLQLDSNANSHKIQVDGKTYQGHNLEVLIHSITGLTLPTQALTFWLKGIPYQEDDSIHYQKTTQLPLTLSSYYNNELWQVSYANYQQIDSYSLATKFSIKKDDLLIKIVVNDWSITNK</sequence>
<evidence type="ECO:0000313" key="13">
    <source>
        <dbReference type="EMBL" id="AAZ28306.1"/>
    </source>
</evidence>
<evidence type="ECO:0000256" key="12">
    <source>
        <dbReference type="ARBA" id="ARBA00023288"/>
    </source>
</evidence>
<dbReference type="STRING" id="167879.CPS_3555"/>
<keyword evidence="10" id="KW-0143">Chaperone</keyword>
<comment type="subunit">
    <text evidence="3">Monomer.</text>
</comment>
<organism evidence="13 14">
    <name type="scientific">Colwellia psychrerythraea (strain 34H / ATCC BAA-681)</name>
    <name type="common">Vibrio psychroerythus</name>
    <dbReference type="NCBI Taxonomy" id="167879"/>
    <lineage>
        <taxon>Bacteria</taxon>
        <taxon>Pseudomonadati</taxon>
        <taxon>Pseudomonadota</taxon>
        <taxon>Gammaproteobacteria</taxon>
        <taxon>Alteromonadales</taxon>
        <taxon>Colwelliaceae</taxon>
        <taxon>Colwellia</taxon>
    </lineage>
</organism>
<keyword evidence="5" id="KW-0813">Transport</keyword>
<dbReference type="HOGENOM" id="CLU_092816_1_0_6"/>
<dbReference type="Gene3D" id="2.50.20.10">
    <property type="entry name" value="Lipoprotein localisation LolA/LolB/LppX"/>
    <property type="match status" value="1"/>
</dbReference>
<evidence type="ECO:0000256" key="3">
    <source>
        <dbReference type="ARBA" id="ARBA00011245"/>
    </source>
</evidence>
<proteinExistence type="inferred from homology"/>
<evidence type="ECO:0000256" key="2">
    <source>
        <dbReference type="ARBA" id="ARBA00009696"/>
    </source>
</evidence>
<dbReference type="SUPFAM" id="SSF89392">
    <property type="entry name" value="Prokaryotic lipoproteins and lipoprotein localization factors"/>
    <property type="match status" value="1"/>
</dbReference>
<evidence type="ECO:0000256" key="7">
    <source>
        <dbReference type="ARBA" id="ARBA00022927"/>
    </source>
</evidence>
<evidence type="ECO:0000256" key="11">
    <source>
        <dbReference type="ARBA" id="ARBA00023237"/>
    </source>
</evidence>
<keyword evidence="6" id="KW-0732">Signal</keyword>
<keyword evidence="11" id="KW-0998">Cell outer membrane</keyword>
<dbReference type="GO" id="GO:0015031">
    <property type="term" value="P:protein transport"/>
    <property type="evidence" value="ECO:0007669"/>
    <property type="project" value="UniProtKB-KW"/>
</dbReference>
<name>Q47Y91_COLP3</name>
<dbReference type="AlphaFoldDB" id="Q47Y91"/>
<evidence type="ECO:0000256" key="5">
    <source>
        <dbReference type="ARBA" id="ARBA00022448"/>
    </source>
</evidence>
<evidence type="ECO:0000256" key="9">
    <source>
        <dbReference type="ARBA" id="ARBA00023139"/>
    </source>
</evidence>
<reference evidence="13" key="1">
    <citation type="journal article" date="2005" name="Proc. Natl. Acad. Sci. U.S.A.">
        <title>The psychrophilic lifestyle as revealed by the genome sequence of Colwellia psychrerythraea 34H through genomic and proteomic analyses.</title>
        <authorList>
            <person name="Methe B.A."/>
            <person name="Nelson K.E."/>
            <person name="Deming J.W."/>
            <person name="Momen B."/>
            <person name="Melamud E."/>
            <person name="Zhang X."/>
            <person name="Moult J."/>
            <person name="Madupu R."/>
            <person name="Nelson W.C."/>
            <person name="Dodson R.J."/>
            <person name="Brinkac L.M."/>
            <person name="Daugherty S.C."/>
            <person name="Durkin A.S."/>
            <person name="DeBoy R.T."/>
            <person name="Kolonay J.F."/>
            <person name="Sullivan S.A."/>
            <person name="Zhou L."/>
            <person name="Davidsen T.M."/>
            <person name="Wu M."/>
            <person name="Huston A.L."/>
            <person name="Lewis M."/>
            <person name="Weaver B."/>
            <person name="Weidman J.F."/>
            <person name="Khouri H."/>
            <person name="Utterback T.R."/>
            <person name="Feldblyum T.V."/>
            <person name="Fraser C.M."/>
        </authorList>
    </citation>
    <scope>NUCLEOTIDE SEQUENCE [LARGE SCALE GENOMIC DNA]</scope>
    <source>
        <strain evidence="13">34H</strain>
    </source>
</reference>
<dbReference type="RefSeq" id="WP_011044315.1">
    <property type="nucleotide sequence ID" value="NC_003910.7"/>
</dbReference>
<keyword evidence="9" id="KW-0564">Palmitate</keyword>
<evidence type="ECO:0000256" key="4">
    <source>
        <dbReference type="ARBA" id="ARBA00016202"/>
    </source>
</evidence>
<evidence type="ECO:0000313" key="14">
    <source>
        <dbReference type="Proteomes" id="UP000000547"/>
    </source>
</evidence>
<protein>
    <recommendedName>
        <fullName evidence="4">Outer-membrane lipoprotein LolB</fullName>
    </recommendedName>
</protein>
<evidence type="ECO:0000256" key="6">
    <source>
        <dbReference type="ARBA" id="ARBA00022729"/>
    </source>
</evidence>
<keyword evidence="8" id="KW-0472">Membrane</keyword>